<sequence length="294" mass="31811">MNQSRPPTDQLTDAWRRHRPYLVNLGYQILGDVGDAEDVAQEAFLRLSRTGTDEVDDIRGWLTVVTSRLCLDQVRSARMRYERLSEPDRGDPGAEVAESRSLDPADRVTLDDEVRAALMEVLRRLSPGERVAFVLHDVFGVPFETIAETVGRPVGTCRQLARRARSKFTAAQPKATEVAPAEHQLVTEKFITACANGDIAALTAVLDPTVWGVGTVLADPAPSPQINHGPDAVATNLMRYLGPGVTLVSGPAGQPVVLAFAERRLFAAIVLTMRGALVTKIEAIADPSARIAAS</sequence>
<dbReference type="InterPro" id="IPR036388">
    <property type="entry name" value="WH-like_DNA-bd_sf"/>
</dbReference>
<keyword evidence="4" id="KW-0238">DNA-binding</keyword>
<evidence type="ECO:0000256" key="3">
    <source>
        <dbReference type="ARBA" id="ARBA00023082"/>
    </source>
</evidence>
<feature type="region of interest" description="Disordered" evidence="6">
    <location>
        <begin position="83"/>
        <end position="103"/>
    </location>
</feature>
<keyword evidence="5" id="KW-0804">Transcription</keyword>
<proteinExistence type="inferred from homology"/>
<evidence type="ECO:0000256" key="2">
    <source>
        <dbReference type="ARBA" id="ARBA00023015"/>
    </source>
</evidence>
<keyword evidence="3" id="KW-0731">Sigma factor</keyword>
<gene>
    <name evidence="9" type="ORF">BN1232_00114</name>
</gene>
<comment type="similarity">
    <text evidence="1">Belongs to the sigma-70 factor family. ECF subfamily.</text>
</comment>
<name>A0A0E4GUI9_MYCLN</name>
<dbReference type="InterPro" id="IPR052704">
    <property type="entry name" value="ECF_Sigma-70_Domain"/>
</dbReference>
<evidence type="ECO:0000259" key="7">
    <source>
        <dbReference type="Pfam" id="PF04542"/>
    </source>
</evidence>
<dbReference type="OrthoDB" id="3211555at2"/>
<protein>
    <submittedName>
        <fullName evidence="9">RNA polymerase sigma factor SigI</fullName>
    </submittedName>
</protein>
<evidence type="ECO:0000313" key="10">
    <source>
        <dbReference type="Proteomes" id="UP000199251"/>
    </source>
</evidence>
<dbReference type="InterPro" id="IPR013249">
    <property type="entry name" value="RNA_pol_sigma70_r4_t2"/>
</dbReference>
<evidence type="ECO:0000256" key="5">
    <source>
        <dbReference type="ARBA" id="ARBA00023163"/>
    </source>
</evidence>
<keyword evidence="2" id="KW-0805">Transcription regulation</keyword>
<feature type="domain" description="RNA polymerase sigma factor 70 region 4 type 2" evidence="8">
    <location>
        <begin position="116"/>
        <end position="167"/>
    </location>
</feature>
<dbReference type="Pfam" id="PF08281">
    <property type="entry name" value="Sigma70_r4_2"/>
    <property type="match status" value="1"/>
</dbReference>
<dbReference type="SUPFAM" id="SSF88946">
    <property type="entry name" value="Sigma2 domain of RNA polymerase sigma factors"/>
    <property type="match status" value="1"/>
</dbReference>
<dbReference type="InterPro" id="IPR013325">
    <property type="entry name" value="RNA_pol_sigma_r2"/>
</dbReference>
<organism evidence="9 10">
    <name type="scientific">Mycobacterium lentiflavum</name>
    <dbReference type="NCBI Taxonomy" id="141349"/>
    <lineage>
        <taxon>Bacteria</taxon>
        <taxon>Bacillati</taxon>
        <taxon>Actinomycetota</taxon>
        <taxon>Actinomycetes</taxon>
        <taxon>Mycobacteriales</taxon>
        <taxon>Mycobacteriaceae</taxon>
        <taxon>Mycobacterium</taxon>
        <taxon>Mycobacterium simiae complex</taxon>
    </lineage>
</organism>
<accession>A0A0E4GUI9</accession>
<evidence type="ECO:0000259" key="8">
    <source>
        <dbReference type="Pfam" id="PF08281"/>
    </source>
</evidence>
<dbReference type="InterPro" id="IPR013324">
    <property type="entry name" value="RNA_pol_sigma_r3/r4-like"/>
</dbReference>
<dbReference type="InterPro" id="IPR014284">
    <property type="entry name" value="RNA_pol_sigma-70_dom"/>
</dbReference>
<evidence type="ECO:0000256" key="4">
    <source>
        <dbReference type="ARBA" id="ARBA00023125"/>
    </source>
</evidence>
<dbReference type="GO" id="GO:0016987">
    <property type="term" value="F:sigma factor activity"/>
    <property type="evidence" value="ECO:0007669"/>
    <property type="project" value="UniProtKB-KW"/>
</dbReference>
<dbReference type="Proteomes" id="UP000199251">
    <property type="component" value="Unassembled WGS sequence"/>
</dbReference>
<dbReference type="SUPFAM" id="SSF88659">
    <property type="entry name" value="Sigma3 and sigma4 domains of RNA polymerase sigma factors"/>
    <property type="match status" value="1"/>
</dbReference>
<evidence type="ECO:0000256" key="6">
    <source>
        <dbReference type="SAM" id="MobiDB-lite"/>
    </source>
</evidence>
<dbReference type="NCBIfam" id="NF007213">
    <property type="entry name" value="PRK09635.1"/>
    <property type="match status" value="1"/>
</dbReference>
<dbReference type="EMBL" id="CTEE01000001">
    <property type="protein sequence ID" value="CQD02426.1"/>
    <property type="molecule type" value="Genomic_DNA"/>
</dbReference>
<dbReference type="AlphaFoldDB" id="A0A0E4GUI9"/>
<dbReference type="RefSeq" id="WP_090597879.1">
    <property type="nucleotide sequence ID" value="NZ_CTEE01000001.1"/>
</dbReference>
<dbReference type="Gene3D" id="1.10.1740.10">
    <property type="match status" value="1"/>
</dbReference>
<dbReference type="PANTHER" id="PTHR30173">
    <property type="entry name" value="SIGMA 19 FACTOR"/>
    <property type="match status" value="1"/>
</dbReference>
<dbReference type="STRING" id="141349.BN1232_00114"/>
<dbReference type="Pfam" id="PF04542">
    <property type="entry name" value="Sigma70_r2"/>
    <property type="match status" value="1"/>
</dbReference>
<evidence type="ECO:0000313" key="9">
    <source>
        <dbReference type="EMBL" id="CQD02426.1"/>
    </source>
</evidence>
<dbReference type="InterPro" id="IPR007627">
    <property type="entry name" value="RNA_pol_sigma70_r2"/>
</dbReference>
<evidence type="ECO:0000256" key="1">
    <source>
        <dbReference type="ARBA" id="ARBA00010641"/>
    </source>
</evidence>
<feature type="domain" description="RNA polymerase sigma-70 region 2" evidence="7">
    <location>
        <begin position="16"/>
        <end position="78"/>
    </location>
</feature>
<reference evidence="9 10" key="1">
    <citation type="submission" date="2015-03" db="EMBL/GenBank/DDBJ databases">
        <authorList>
            <person name="Urmite Genomes"/>
        </authorList>
    </citation>
    <scope>NUCLEOTIDE SEQUENCE [LARGE SCALE GENOMIC DNA]</scope>
    <source>
        <strain evidence="9 10">CSUR P1491</strain>
    </source>
</reference>
<dbReference type="GO" id="GO:0006352">
    <property type="term" value="P:DNA-templated transcription initiation"/>
    <property type="evidence" value="ECO:0007669"/>
    <property type="project" value="InterPro"/>
</dbReference>
<dbReference type="PANTHER" id="PTHR30173:SF43">
    <property type="entry name" value="ECF RNA POLYMERASE SIGMA FACTOR SIGI-RELATED"/>
    <property type="match status" value="1"/>
</dbReference>
<dbReference type="NCBIfam" id="TIGR02937">
    <property type="entry name" value="sigma70-ECF"/>
    <property type="match status" value="1"/>
</dbReference>
<dbReference type="Gene3D" id="1.10.10.10">
    <property type="entry name" value="Winged helix-like DNA-binding domain superfamily/Winged helix DNA-binding domain"/>
    <property type="match status" value="1"/>
</dbReference>
<dbReference type="GO" id="GO:0003677">
    <property type="term" value="F:DNA binding"/>
    <property type="evidence" value="ECO:0007669"/>
    <property type="project" value="UniProtKB-KW"/>
</dbReference>